<feature type="coiled-coil region" evidence="1">
    <location>
        <begin position="139"/>
        <end position="188"/>
    </location>
</feature>
<evidence type="ECO:0000256" key="1">
    <source>
        <dbReference type="SAM" id="Coils"/>
    </source>
</evidence>
<reference evidence="4 5" key="1">
    <citation type="journal article" date="2016" name="Proc. Natl. Acad. Sci. U.S.A.">
        <title>Lipid metabolic changes in an early divergent fungus govern the establishment of a mutualistic symbiosis with endobacteria.</title>
        <authorList>
            <person name="Lastovetsky O.A."/>
            <person name="Gaspar M.L."/>
            <person name="Mondo S.J."/>
            <person name="LaButti K.M."/>
            <person name="Sandor L."/>
            <person name="Grigoriev I.V."/>
            <person name="Henry S.A."/>
            <person name="Pawlowska T.E."/>
        </authorList>
    </citation>
    <scope>NUCLEOTIDE SEQUENCE [LARGE SCALE GENOMIC DNA]</scope>
    <source>
        <strain evidence="4 5">ATCC 11559</strain>
    </source>
</reference>
<dbReference type="GO" id="GO:0015030">
    <property type="term" value="C:Cajal body"/>
    <property type="evidence" value="ECO:0007669"/>
    <property type="project" value="TreeGrafter"/>
</dbReference>
<feature type="domain" description="Coilin tudor" evidence="3">
    <location>
        <begin position="408"/>
        <end position="511"/>
    </location>
</feature>
<proteinExistence type="predicted"/>
<organism evidence="4 5">
    <name type="scientific">Rhizopus microsporus</name>
    <dbReference type="NCBI Taxonomy" id="58291"/>
    <lineage>
        <taxon>Eukaryota</taxon>
        <taxon>Fungi</taxon>
        <taxon>Fungi incertae sedis</taxon>
        <taxon>Mucoromycota</taxon>
        <taxon>Mucoromycotina</taxon>
        <taxon>Mucoromycetes</taxon>
        <taxon>Mucorales</taxon>
        <taxon>Mucorineae</taxon>
        <taxon>Rhizopodaceae</taxon>
        <taxon>Rhizopus</taxon>
    </lineage>
</organism>
<name>A0A1X0RPC5_RHIZD</name>
<feature type="region of interest" description="Disordered" evidence="2">
    <location>
        <begin position="84"/>
        <end position="139"/>
    </location>
</feature>
<dbReference type="AlphaFoldDB" id="A0A1X0RPC5"/>
<accession>A0A1X0RPC5</accession>
<dbReference type="Pfam" id="PF23086">
    <property type="entry name" value="Tudor_Coilin"/>
    <property type="match status" value="1"/>
</dbReference>
<dbReference type="GO" id="GO:0030619">
    <property type="term" value="F:U1 snRNA binding"/>
    <property type="evidence" value="ECO:0007669"/>
    <property type="project" value="TreeGrafter"/>
</dbReference>
<dbReference type="Proteomes" id="UP000242381">
    <property type="component" value="Unassembled WGS sequence"/>
</dbReference>
<feature type="region of interest" description="Disordered" evidence="2">
    <location>
        <begin position="475"/>
        <end position="497"/>
    </location>
</feature>
<evidence type="ECO:0000313" key="5">
    <source>
        <dbReference type="Proteomes" id="UP000242381"/>
    </source>
</evidence>
<dbReference type="GO" id="GO:0000387">
    <property type="term" value="P:spliceosomal snRNP assembly"/>
    <property type="evidence" value="ECO:0007669"/>
    <property type="project" value="TreeGrafter"/>
</dbReference>
<feature type="compositionally biased region" description="Basic and acidic residues" evidence="2">
    <location>
        <begin position="88"/>
        <end position="139"/>
    </location>
</feature>
<dbReference type="PANTHER" id="PTHR15197:SF0">
    <property type="entry name" value="COILIN"/>
    <property type="match status" value="1"/>
</dbReference>
<sequence length="515" mass="59846">MRVKLVVPSLRLKCWFAAHEEKTIYQLQKSILKELSLEAEASEIVLTLDDFILLPHCIVKDLIHEGDTLCLKVEKIEKLAPMKRQAKYKKDEPATKKQKKSTEKDKKPSEKDKKSTEKDKKPSEKDKKKASTVTNKEENKKLLKTVEKLKNNSKKLDEKLKSLKKLLADNVNELMKNKQEEKNKIKKASCPFEGLKRTKSRNARRRRLKKLYREAAALNHKNSVAVDTTDQGVQEQLLHHEPSISMSSSTEQQDIPPPLHLIKQNKNKKKEHLKRSEQTVHIHFEEELPEELPSRPTAEMYDELDAELATENTQQNNDPKNKYGRAFVTYSEAAPEQTRKRNQKYQRSQKTYAVQEVAPIFYAENPIEESVPEQILENQEIENTVENNENELHINEPTATNRSINYEEYPKLDFESNLPSVGDHLAIKTLELTANYTPEISDWKEATLKELCISDKSLVVELLQGFTKASTKGGKFELKNKRHEDENDEEEEEEEEDRMITLMWSDIFDIRKLVF</sequence>
<evidence type="ECO:0000313" key="4">
    <source>
        <dbReference type="EMBL" id="ORE13933.1"/>
    </source>
</evidence>
<dbReference type="InterPro" id="IPR024822">
    <property type="entry name" value="Coilin"/>
</dbReference>
<keyword evidence="1" id="KW-0175">Coiled coil</keyword>
<feature type="compositionally biased region" description="Acidic residues" evidence="2">
    <location>
        <begin position="486"/>
        <end position="497"/>
    </location>
</feature>
<dbReference type="EMBL" id="KV921501">
    <property type="protein sequence ID" value="ORE13933.1"/>
    <property type="molecule type" value="Genomic_DNA"/>
</dbReference>
<evidence type="ECO:0000259" key="3">
    <source>
        <dbReference type="Pfam" id="PF23086"/>
    </source>
</evidence>
<dbReference type="OMA" id="MPENHLP"/>
<dbReference type="PANTHER" id="PTHR15197">
    <property type="entry name" value="COILIN P80"/>
    <property type="match status" value="1"/>
</dbReference>
<dbReference type="VEuPathDB" id="FungiDB:BCV72DRAFT_263886"/>
<dbReference type="InterPro" id="IPR056398">
    <property type="entry name" value="Tudor_Coilin"/>
</dbReference>
<evidence type="ECO:0000256" key="2">
    <source>
        <dbReference type="SAM" id="MobiDB-lite"/>
    </source>
</evidence>
<feature type="compositionally biased region" description="Basic and acidic residues" evidence="2">
    <location>
        <begin position="475"/>
        <end position="485"/>
    </location>
</feature>
<dbReference type="GO" id="GO:0030620">
    <property type="term" value="F:U2 snRNA binding"/>
    <property type="evidence" value="ECO:0007669"/>
    <property type="project" value="TreeGrafter"/>
</dbReference>
<gene>
    <name evidence="4" type="ORF">BCV71DRAFT_258316</name>
</gene>
<protein>
    <recommendedName>
        <fullName evidence="3">Coilin tudor domain-containing protein</fullName>
    </recommendedName>
</protein>